<dbReference type="Proteomes" id="UP001232148">
    <property type="component" value="Unassembled WGS sequence"/>
</dbReference>
<proteinExistence type="predicted"/>
<evidence type="ECO:0008006" key="5">
    <source>
        <dbReference type="Google" id="ProtNLM"/>
    </source>
</evidence>
<feature type="region of interest" description="Disordered" evidence="1">
    <location>
        <begin position="130"/>
        <end position="164"/>
    </location>
</feature>
<feature type="chain" id="PRO_5042085607" description="Apple domain-containing protein" evidence="2">
    <location>
        <begin position="21"/>
        <end position="393"/>
    </location>
</feature>
<evidence type="ECO:0000256" key="1">
    <source>
        <dbReference type="SAM" id="MobiDB-lite"/>
    </source>
</evidence>
<dbReference type="AlphaFoldDB" id="A0AAD9HJ26"/>
<protein>
    <recommendedName>
        <fullName evidence="5">Apple domain-containing protein</fullName>
    </recommendedName>
</protein>
<feature type="signal peptide" evidence="2">
    <location>
        <begin position="1"/>
        <end position="20"/>
    </location>
</feature>
<organism evidence="3 4">
    <name type="scientific">Colletotrichum zoysiae</name>
    <dbReference type="NCBI Taxonomy" id="1216348"/>
    <lineage>
        <taxon>Eukaryota</taxon>
        <taxon>Fungi</taxon>
        <taxon>Dikarya</taxon>
        <taxon>Ascomycota</taxon>
        <taxon>Pezizomycotina</taxon>
        <taxon>Sordariomycetes</taxon>
        <taxon>Hypocreomycetidae</taxon>
        <taxon>Glomerellales</taxon>
        <taxon>Glomerellaceae</taxon>
        <taxon>Colletotrichum</taxon>
        <taxon>Colletotrichum graminicola species complex</taxon>
    </lineage>
</organism>
<evidence type="ECO:0000313" key="4">
    <source>
        <dbReference type="Proteomes" id="UP001232148"/>
    </source>
</evidence>
<keyword evidence="2" id="KW-0732">Signal</keyword>
<accession>A0AAD9HJ26</accession>
<keyword evidence="4" id="KW-1185">Reference proteome</keyword>
<name>A0AAD9HJ26_9PEZI</name>
<sequence length="393" mass="41133">MLFTVYSTILLFFLGSAALAANVNRDNSPARDQCTTQYGGSSVKSVLTSTSTVRRTSTQRTTVTPTITRTAQGRGTVTVTSTATETSTVTTSIPGITATASITATVFLTQTGPAVTVTTNVATTTTTTLSTGTVVPTSSGFRPANDTIPGPNMSYKKRSSSNISPVHRALDPASFDIEPWRQKRTNKQYPSKVECTTTETTTVTSTCTARAVTVTVPGVATTATTTTTTTTPAIITERGPSVTVTVTVTVSSLAVLTPTITTTVITTSTETVTTFTATVYAACASGTGNLVYTARDDNSIIPRVIPNGLVQQPALTVASPSECCSLCFADPQCAVSSFGVPYADRQCNLYYTPTVEACSAPDSFSAGVRVLPTPYPFLVVSNGRCGQFNYFTD</sequence>
<reference evidence="3" key="1">
    <citation type="submission" date="2021-06" db="EMBL/GenBank/DDBJ databases">
        <title>Comparative genomics, transcriptomics and evolutionary studies reveal genomic signatures of adaptation to plant cell wall in hemibiotrophic fungi.</title>
        <authorList>
            <consortium name="DOE Joint Genome Institute"/>
            <person name="Baroncelli R."/>
            <person name="Diaz J.F."/>
            <person name="Benocci T."/>
            <person name="Peng M."/>
            <person name="Battaglia E."/>
            <person name="Haridas S."/>
            <person name="Andreopoulos W."/>
            <person name="Labutti K."/>
            <person name="Pangilinan J."/>
            <person name="Floch G.L."/>
            <person name="Makela M.R."/>
            <person name="Henrissat B."/>
            <person name="Grigoriev I.V."/>
            <person name="Crouch J.A."/>
            <person name="De Vries R.P."/>
            <person name="Sukno S.A."/>
            <person name="Thon M.R."/>
        </authorList>
    </citation>
    <scope>NUCLEOTIDE SEQUENCE</scope>
    <source>
        <strain evidence="3">MAFF235873</strain>
    </source>
</reference>
<evidence type="ECO:0000256" key="2">
    <source>
        <dbReference type="SAM" id="SignalP"/>
    </source>
</evidence>
<comment type="caution">
    <text evidence="3">The sequence shown here is derived from an EMBL/GenBank/DDBJ whole genome shotgun (WGS) entry which is preliminary data.</text>
</comment>
<evidence type="ECO:0000313" key="3">
    <source>
        <dbReference type="EMBL" id="KAK2030061.1"/>
    </source>
</evidence>
<dbReference type="EMBL" id="MU842856">
    <property type="protein sequence ID" value="KAK2030061.1"/>
    <property type="molecule type" value="Genomic_DNA"/>
</dbReference>
<gene>
    <name evidence="3" type="ORF">LX32DRAFT_638554</name>
</gene>